<reference evidence="1" key="1">
    <citation type="journal article" date="2014" name="Front. Microbiol.">
        <title>High frequency of phylogenetically diverse reductive dehalogenase-homologous genes in deep subseafloor sedimentary metagenomes.</title>
        <authorList>
            <person name="Kawai M."/>
            <person name="Futagami T."/>
            <person name="Toyoda A."/>
            <person name="Takaki Y."/>
            <person name="Nishi S."/>
            <person name="Hori S."/>
            <person name="Arai W."/>
            <person name="Tsubouchi T."/>
            <person name="Morono Y."/>
            <person name="Uchiyama I."/>
            <person name="Ito T."/>
            <person name="Fujiyama A."/>
            <person name="Inagaki F."/>
            <person name="Takami H."/>
        </authorList>
    </citation>
    <scope>NUCLEOTIDE SEQUENCE</scope>
    <source>
        <strain evidence="1">Expedition CK06-06</strain>
    </source>
</reference>
<evidence type="ECO:0000313" key="1">
    <source>
        <dbReference type="EMBL" id="GAH76717.1"/>
    </source>
</evidence>
<feature type="non-terminal residue" evidence="1">
    <location>
        <position position="1"/>
    </location>
</feature>
<protein>
    <submittedName>
        <fullName evidence="1">Uncharacterized protein</fullName>
    </submittedName>
</protein>
<gene>
    <name evidence="1" type="ORF">S03H2_65800</name>
</gene>
<proteinExistence type="predicted"/>
<dbReference type="EMBL" id="BARU01042894">
    <property type="protein sequence ID" value="GAH76717.1"/>
    <property type="molecule type" value="Genomic_DNA"/>
</dbReference>
<sequence length="49" mass="5710">KKNILNIGDLEKPNTIKEFVKVSIMEVAPVKIKKKVSLNLVRYYNFFAK</sequence>
<organism evidence="1">
    <name type="scientific">marine sediment metagenome</name>
    <dbReference type="NCBI Taxonomy" id="412755"/>
    <lineage>
        <taxon>unclassified sequences</taxon>
        <taxon>metagenomes</taxon>
        <taxon>ecological metagenomes</taxon>
    </lineage>
</organism>
<name>X1I4S4_9ZZZZ</name>
<accession>X1I4S4</accession>
<comment type="caution">
    <text evidence="1">The sequence shown here is derived from an EMBL/GenBank/DDBJ whole genome shotgun (WGS) entry which is preliminary data.</text>
</comment>
<dbReference type="AlphaFoldDB" id="X1I4S4"/>